<comment type="subcellular location">
    <subcellularLocation>
        <location evidence="1">Secreted</location>
    </subcellularLocation>
</comment>
<feature type="domain" description="Cystatin fetuin-B-type" evidence="9">
    <location>
        <begin position="153"/>
        <end position="264"/>
    </location>
</feature>
<dbReference type="Pfam" id="PF00031">
    <property type="entry name" value="Cystatin"/>
    <property type="match status" value="2"/>
</dbReference>
<dbReference type="Proteomes" id="UP000264820">
    <property type="component" value="Unplaced"/>
</dbReference>
<keyword evidence="4" id="KW-0677">Repeat</keyword>
<dbReference type="Gene3D" id="3.10.450.10">
    <property type="match status" value="2"/>
</dbReference>
<feature type="region of interest" description="Disordered" evidence="7">
    <location>
        <begin position="284"/>
        <end position="383"/>
    </location>
</feature>
<feature type="region of interest" description="Disordered" evidence="7">
    <location>
        <begin position="409"/>
        <end position="430"/>
    </location>
</feature>
<evidence type="ECO:0000313" key="10">
    <source>
        <dbReference type="Ensembl" id="ENSHCOP00000021347.1"/>
    </source>
</evidence>
<dbReference type="GO" id="GO:0005576">
    <property type="term" value="C:extracellular region"/>
    <property type="evidence" value="ECO:0007669"/>
    <property type="project" value="UniProtKB-SubCell"/>
</dbReference>
<evidence type="ECO:0000256" key="7">
    <source>
        <dbReference type="SAM" id="MobiDB-lite"/>
    </source>
</evidence>
<feature type="compositionally biased region" description="Basic and acidic residues" evidence="7">
    <location>
        <begin position="284"/>
        <end position="326"/>
    </location>
</feature>
<dbReference type="OMA" id="GKGHFPF"/>
<dbReference type="STRING" id="109280.ENSHCOP00000021347"/>
<feature type="chain" id="PRO_5018692653" evidence="8">
    <location>
        <begin position="27"/>
        <end position="513"/>
    </location>
</feature>
<evidence type="ECO:0000259" key="9">
    <source>
        <dbReference type="PROSITE" id="PS51530"/>
    </source>
</evidence>
<dbReference type="GeneTree" id="ENSGT00950000182930"/>
<feature type="compositionally biased region" description="Basic and acidic residues" evidence="7">
    <location>
        <begin position="368"/>
        <end position="383"/>
    </location>
</feature>
<evidence type="ECO:0000256" key="5">
    <source>
        <dbReference type="ARBA" id="ARBA00023157"/>
    </source>
</evidence>
<dbReference type="OrthoDB" id="9941887at2759"/>
<keyword evidence="5" id="KW-1015">Disulfide bond</keyword>
<keyword evidence="2" id="KW-0964">Secreted</keyword>
<dbReference type="KEGG" id="hcq:109524834"/>
<dbReference type="AlphaFoldDB" id="A0A3Q2YRR2"/>
<feature type="compositionally biased region" description="Basic residues" evidence="7">
    <location>
        <begin position="409"/>
        <end position="420"/>
    </location>
</feature>
<dbReference type="InterPro" id="IPR000010">
    <property type="entry name" value="Cystatin_dom"/>
</dbReference>
<proteinExistence type="predicted"/>
<dbReference type="InterPro" id="IPR046350">
    <property type="entry name" value="Cystatin_sf"/>
</dbReference>
<name>A0A3Q2YRR2_HIPCM</name>
<organism evidence="10 11">
    <name type="scientific">Hippocampus comes</name>
    <name type="common">Tiger tail seahorse</name>
    <dbReference type="NCBI Taxonomy" id="109280"/>
    <lineage>
        <taxon>Eukaryota</taxon>
        <taxon>Metazoa</taxon>
        <taxon>Chordata</taxon>
        <taxon>Craniata</taxon>
        <taxon>Vertebrata</taxon>
        <taxon>Euteleostomi</taxon>
        <taxon>Actinopterygii</taxon>
        <taxon>Neopterygii</taxon>
        <taxon>Teleostei</taxon>
        <taxon>Neoteleostei</taxon>
        <taxon>Acanthomorphata</taxon>
        <taxon>Syngnathiaria</taxon>
        <taxon>Syngnathiformes</taxon>
        <taxon>Syngnathoidei</taxon>
        <taxon>Syngnathidae</taxon>
        <taxon>Hippocampus</taxon>
    </lineage>
</organism>
<dbReference type="PANTHER" id="PTHR13814:SF10">
    <property type="entry name" value="FETUIN-B"/>
    <property type="match status" value="1"/>
</dbReference>
<evidence type="ECO:0000256" key="1">
    <source>
        <dbReference type="ARBA" id="ARBA00004613"/>
    </source>
</evidence>
<protein>
    <submittedName>
        <fullName evidence="10">Fetuin B</fullName>
    </submittedName>
</protein>
<reference evidence="10" key="1">
    <citation type="submission" date="2025-08" db="UniProtKB">
        <authorList>
            <consortium name="Ensembl"/>
        </authorList>
    </citation>
    <scope>IDENTIFICATION</scope>
</reference>
<sequence length="513" mass="56913">MSEARAMNKRFVFSLLLALACACVQGAPLDQDALAAESCQDALAMGAAGEALTKINRDRKEGYILSLHRLSNAHSEKHAENGIVFYLTLDVVETNCSVHSKKDWKDCQPRPTTDTPVYGQCKAAIYMNRVHRVVRLYKYDCVVRPVPAERVIQLCPDCSTLLSSDNAEIQKTVSESLKKFNKESGLANRFALLQITRATSGMAMGIMYYHAEYTIQETTCPNDKETSADNHCPLMECEFSHKGFCQASHHHTPTGNSEVDVVCEIYEPEGAEREKKLHVLGDELDHTHNDTHPHGSGHDEAHPADSAHTHDHIHDHTKSHAHHGSEHAAGSGHHHTHDHDEGSAHRHAHDHSHDHGHGHDHVHAHHAQAHDHSGDSPNHHHNYKHEAGVHTHEHDHELALDHDHKHKHLHAHEHHHHHHTHDHETTVHDHPEGTVRQLPAMGQPVTVPSFPDAPAADGGVVLPLLPDPQIPNVMQPTIRPFPTSLSPQCAPPLKGPTLVEALFAEDPLFQLAA</sequence>
<dbReference type="RefSeq" id="XP_019740506.1">
    <property type="nucleotide sequence ID" value="XM_019884947.1"/>
</dbReference>
<feature type="domain" description="Cystatin fetuin-B-type" evidence="9">
    <location>
        <begin position="28"/>
        <end position="142"/>
    </location>
</feature>
<keyword evidence="3 8" id="KW-0732">Signal</keyword>
<keyword evidence="11" id="KW-1185">Reference proteome</keyword>
<accession>A0A3Q2YRR2</accession>
<dbReference type="PANTHER" id="PTHR13814">
    <property type="entry name" value="FETUIN"/>
    <property type="match status" value="1"/>
</dbReference>
<dbReference type="InterPro" id="IPR025764">
    <property type="entry name" value="Cystatin_Fetuin_B"/>
</dbReference>
<evidence type="ECO:0000256" key="4">
    <source>
        <dbReference type="ARBA" id="ARBA00022737"/>
    </source>
</evidence>
<dbReference type="SUPFAM" id="SSF54403">
    <property type="entry name" value="Cystatin/monellin"/>
    <property type="match status" value="2"/>
</dbReference>
<reference evidence="10" key="2">
    <citation type="submission" date="2025-09" db="UniProtKB">
        <authorList>
            <consortium name="Ensembl"/>
        </authorList>
    </citation>
    <scope>IDENTIFICATION</scope>
</reference>
<dbReference type="Ensembl" id="ENSHCOT00000003878.1">
    <property type="protein sequence ID" value="ENSHCOP00000021347.1"/>
    <property type="gene ID" value="ENSHCOG00000008097.1"/>
</dbReference>
<evidence type="ECO:0000313" key="11">
    <source>
        <dbReference type="Proteomes" id="UP000264820"/>
    </source>
</evidence>
<dbReference type="PROSITE" id="PS51530">
    <property type="entry name" value="CYSTATIN_FETUIN_B"/>
    <property type="match status" value="2"/>
</dbReference>
<dbReference type="CDD" id="cd00042">
    <property type="entry name" value="CY"/>
    <property type="match status" value="2"/>
</dbReference>
<evidence type="ECO:0000256" key="3">
    <source>
        <dbReference type="ARBA" id="ARBA00022729"/>
    </source>
</evidence>
<keyword evidence="6" id="KW-0325">Glycoprotein</keyword>
<evidence type="ECO:0000256" key="6">
    <source>
        <dbReference type="ARBA" id="ARBA00023180"/>
    </source>
</evidence>
<dbReference type="GO" id="GO:0004869">
    <property type="term" value="F:cysteine-type endopeptidase inhibitor activity"/>
    <property type="evidence" value="ECO:0007669"/>
    <property type="project" value="InterPro"/>
</dbReference>
<dbReference type="CTD" id="26998"/>
<evidence type="ECO:0000256" key="8">
    <source>
        <dbReference type="SAM" id="SignalP"/>
    </source>
</evidence>
<dbReference type="SMART" id="SM00043">
    <property type="entry name" value="CY"/>
    <property type="match status" value="2"/>
</dbReference>
<feature type="compositionally biased region" description="Basic and acidic residues" evidence="7">
    <location>
        <begin position="351"/>
        <end position="361"/>
    </location>
</feature>
<dbReference type="PROSITE" id="PS51257">
    <property type="entry name" value="PROKAR_LIPOPROTEIN"/>
    <property type="match status" value="1"/>
</dbReference>
<feature type="compositionally biased region" description="Basic and acidic residues" evidence="7">
    <location>
        <begin position="421"/>
        <end position="430"/>
    </location>
</feature>
<dbReference type="GeneID" id="109524834"/>
<evidence type="ECO:0000256" key="2">
    <source>
        <dbReference type="ARBA" id="ARBA00022525"/>
    </source>
</evidence>
<dbReference type="InterPro" id="IPR050735">
    <property type="entry name" value="Kininogen_Fetuin_HRG"/>
</dbReference>
<feature type="signal peptide" evidence="8">
    <location>
        <begin position="1"/>
        <end position="26"/>
    </location>
</feature>
<dbReference type="GO" id="GO:0060255">
    <property type="term" value="P:regulation of macromolecule metabolic process"/>
    <property type="evidence" value="ECO:0007669"/>
    <property type="project" value="UniProtKB-ARBA"/>
</dbReference>
<dbReference type="FunFam" id="3.10.450.10:FF:000005">
    <property type="entry name" value="Histidine-rich glycoprotein"/>
    <property type="match status" value="1"/>
</dbReference>